<dbReference type="AlphaFoldDB" id="A0A2V1D5Z5"/>
<evidence type="ECO:0000256" key="1">
    <source>
        <dbReference type="SAM" id="MobiDB-lite"/>
    </source>
</evidence>
<dbReference type="STRING" id="97972.A0A2V1D5Z5"/>
<keyword evidence="2" id="KW-1133">Transmembrane helix</keyword>
<feature type="region of interest" description="Disordered" evidence="1">
    <location>
        <begin position="225"/>
        <end position="254"/>
    </location>
</feature>
<organism evidence="4 5">
    <name type="scientific">Periconia macrospinosa</name>
    <dbReference type="NCBI Taxonomy" id="97972"/>
    <lineage>
        <taxon>Eukaryota</taxon>
        <taxon>Fungi</taxon>
        <taxon>Dikarya</taxon>
        <taxon>Ascomycota</taxon>
        <taxon>Pezizomycotina</taxon>
        <taxon>Dothideomycetes</taxon>
        <taxon>Pleosporomycetidae</taxon>
        <taxon>Pleosporales</taxon>
        <taxon>Massarineae</taxon>
        <taxon>Periconiaceae</taxon>
        <taxon>Periconia</taxon>
    </lineage>
</organism>
<feature type="transmembrane region" description="Helical" evidence="2">
    <location>
        <begin position="411"/>
        <end position="430"/>
    </location>
</feature>
<dbReference type="InterPro" id="IPR036691">
    <property type="entry name" value="Endo/exonu/phosph_ase_sf"/>
</dbReference>
<evidence type="ECO:0000313" key="5">
    <source>
        <dbReference type="Proteomes" id="UP000244855"/>
    </source>
</evidence>
<gene>
    <name evidence="4" type="ORF">DM02DRAFT_222404</name>
</gene>
<keyword evidence="2" id="KW-0812">Transmembrane</keyword>
<dbReference type="PANTHER" id="PTHR11200:SF286">
    <property type="entry name" value="5-PHOSPHATASE, PUTATIVE (AFU_ORTHOLOGUE AFUA_5G07600)-RELATED"/>
    <property type="match status" value="1"/>
</dbReference>
<dbReference type="InterPro" id="IPR046985">
    <property type="entry name" value="IP5"/>
</dbReference>
<proteinExistence type="predicted"/>
<dbReference type="GO" id="GO:0004439">
    <property type="term" value="F:phosphatidylinositol-4,5-bisphosphate 5-phosphatase activity"/>
    <property type="evidence" value="ECO:0007669"/>
    <property type="project" value="TreeGrafter"/>
</dbReference>
<dbReference type="SUPFAM" id="SSF56219">
    <property type="entry name" value="DNase I-like"/>
    <property type="match status" value="1"/>
</dbReference>
<accession>A0A2V1D5Z5</accession>
<feature type="compositionally biased region" description="Polar residues" evidence="1">
    <location>
        <begin position="240"/>
        <end position="254"/>
    </location>
</feature>
<evidence type="ECO:0000259" key="3">
    <source>
        <dbReference type="SMART" id="SM00128"/>
    </source>
</evidence>
<keyword evidence="5" id="KW-1185">Reference proteome</keyword>
<sequence>MRAMPMLSLYILTFNCGRELVNPEYLAPSLFDALPEAAPIPDVVAISLQEIAPIAESFLGGSHLKPYLDRISTTVHLATDLHSNGSEQLQHVATRSLGMTALLIFAKPHVVQRIQWIQAAAVGVGFWNMGNKGAVGMRLGLSSESSGETLNLAFAAAHLAPAEKNVELRNQDWENIVRNLVFHNDHDSLYSFSEEIPLASLGNPPSDNNALFAPGSHLVFAGDLNYRTSDQPPMPDSHKTYPQPTTDESSTQHFSHLLKKDQLNREKDANRTLHSLEELPINFPPTYKYSVRKFPDGQKRSASDEDEQFDWAKHRYPSWCDRILYLPPPVPAKLEAHIYTSLPVQPSSDHRPVALSLSIDDQPLPRDPDSVRVSPPFSLNPSWRARQDAARRWEIVIGTLAYLGLTKKGNAIVVVATSAVFATWYLSAWLRR</sequence>
<name>A0A2V1D5Z5_9PLEO</name>
<evidence type="ECO:0000256" key="2">
    <source>
        <dbReference type="SAM" id="Phobius"/>
    </source>
</evidence>
<reference evidence="4 5" key="1">
    <citation type="journal article" date="2018" name="Sci. Rep.">
        <title>Comparative genomics provides insights into the lifestyle and reveals functional heterogeneity of dark septate endophytic fungi.</title>
        <authorList>
            <person name="Knapp D.G."/>
            <person name="Nemeth J.B."/>
            <person name="Barry K."/>
            <person name="Hainaut M."/>
            <person name="Henrissat B."/>
            <person name="Johnson J."/>
            <person name="Kuo A."/>
            <person name="Lim J.H.P."/>
            <person name="Lipzen A."/>
            <person name="Nolan M."/>
            <person name="Ohm R.A."/>
            <person name="Tamas L."/>
            <person name="Grigoriev I.V."/>
            <person name="Spatafora J.W."/>
            <person name="Nagy L.G."/>
            <person name="Kovacs G.M."/>
        </authorList>
    </citation>
    <scope>NUCLEOTIDE SEQUENCE [LARGE SCALE GENOMIC DNA]</scope>
    <source>
        <strain evidence="4 5">DSE2036</strain>
    </source>
</reference>
<dbReference type="PANTHER" id="PTHR11200">
    <property type="entry name" value="INOSITOL 5-PHOSPHATASE"/>
    <property type="match status" value="1"/>
</dbReference>
<keyword evidence="2" id="KW-0472">Membrane</keyword>
<feature type="domain" description="Inositol polyphosphate-related phosphatase" evidence="3">
    <location>
        <begin position="5"/>
        <end position="365"/>
    </location>
</feature>
<dbReference type="SMART" id="SM00128">
    <property type="entry name" value="IPPc"/>
    <property type="match status" value="1"/>
</dbReference>
<dbReference type="GO" id="GO:0046856">
    <property type="term" value="P:phosphatidylinositol dephosphorylation"/>
    <property type="evidence" value="ECO:0007669"/>
    <property type="project" value="InterPro"/>
</dbReference>
<dbReference type="EMBL" id="KZ805584">
    <property type="protein sequence ID" value="PVH93510.1"/>
    <property type="molecule type" value="Genomic_DNA"/>
</dbReference>
<evidence type="ECO:0000313" key="4">
    <source>
        <dbReference type="EMBL" id="PVH93510.1"/>
    </source>
</evidence>
<dbReference type="InterPro" id="IPR000300">
    <property type="entry name" value="IPPc"/>
</dbReference>
<protein>
    <submittedName>
        <fullName evidence="4">DNase I-like protein</fullName>
    </submittedName>
</protein>
<dbReference type="Gene3D" id="3.60.10.10">
    <property type="entry name" value="Endonuclease/exonuclease/phosphatase"/>
    <property type="match status" value="1"/>
</dbReference>
<dbReference type="OrthoDB" id="62798at2759"/>
<dbReference type="Proteomes" id="UP000244855">
    <property type="component" value="Unassembled WGS sequence"/>
</dbReference>
<dbReference type="Pfam" id="PF22669">
    <property type="entry name" value="Exo_endo_phos2"/>
    <property type="match status" value="1"/>
</dbReference>